<dbReference type="Proteomes" id="UP000183569">
    <property type="component" value="Unassembled WGS sequence"/>
</dbReference>
<accession>A0A1G4YGC3</accession>
<name>A0A1G4YGC3_9ENTR</name>
<dbReference type="AlphaFoldDB" id="A0A1G4YGC3"/>
<protein>
    <submittedName>
        <fullName evidence="2">Uncharacterized protein</fullName>
    </submittedName>
</protein>
<reference evidence="2 3" key="1">
    <citation type="submission" date="2016-10" db="EMBL/GenBank/DDBJ databases">
        <authorList>
            <person name="Varghese N."/>
            <person name="Submissions S."/>
        </authorList>
    </citation>
    <scope>NUCLEOTIDE SEQUENCE [LARGE SCALE GENOMIC DNA]</scope>
    <source>
        <strain evidence="2 3">CGMCC 1.12102</strain>
    </source>
</reference>
<evidence type="ECO:0000313" key="2">
    <source>
        <dbReference type="EMBL" id="SCX52483.1"/>
    </source>
</evidence>
<feature type="region of interest" description="Disordered" evidence="1">
    <location>
        <begin position="1"/>
        <end position="20"/>
    </location>
</feature>
<comment type="caution">
    <text evidence="2">The sequence shown here is derived from an EMBL/GenBank/DDBJ whole genome shotgun (WGS) entry which is preliminary data.</text>
</comment>
<proteinExistence type="predicted"/>
<evidence type="ECO:0000313" key="3">
    <source>
        <dbReference type="Proteomes" id="UP000183569"/>
    </source>
</evidence>
<organism evidence="2 3">
    <name type="scientific">Kosakonia sacchari</name>
    <dbReference type="NCBI Taxonomy" id="1158459"/>
    <lineage>
        <taxon>Bacteria</taxon>
        <taxon>Pseudomonadati</taxon>
        <taxon>Pseudomonadota</taxon>
        <taxon>Gammaproteobacteria</taxon>
        <taxon>Enterobacterales</taxon>
        <taxon>Enterobacteriaceae</taxon>
        <taxon>Kosakonia</taxon>
    </lineage>
</organism>
<dbReference type="EMBL" id="FMUI01000007">
    <property type="protein sequence ID" value="SCX52483.1"/>
    <property type="molecule type" value="Genomic_DNA"/>
</dbReference>
<evidence type="ECO:0000256" key="1">
    <source>
        <dbReference type="SAM" id="MobiDB-lite"/>
    </source>
</evidence>
<sequence>MLRLMSLQGSRCNPNPGAKSPGFIVKGHFPRLEPLRRQTEVQIIGIHYMLIDPVDID</sequence>
<gene>
    <name evidence="2" type="ORF">SAMN02927897_02697</name>
</gene>